<organism evidence="2 3">
    <name type="scientific">Clavibacter californiensis</name>
    <dbReference type="NCBI Taxonomy" id="1401995"/>
    <lineage>
        <taxon>Bacteria</taxon>
        <taxon>Bacillati</taxon>
        <taxon>Actinomycetota</taxon>
        <taxon>Actinomycetes</taxon>
        <taxon>Micrococcales</taxon>
        <taxon>Microbacteriaceae</taxon>
        <taxon>Clavibacter</taxon>
    </lineage>
</organism>
<dbReference type="Proteomes" id="UP000265355">
    <property type="component" value="Unassembled WGS sequence"/>
</dbReference>
<feature type="compositionally biased region" description="Polar residues" evidence="1">
    <location>
        <begin position="100"/>
        <end position="109"/>
    </location>
</feature>
<proteinExistence type="predicted"/>
<feature type="region of interest" description="Disordered" evidence="1">
    <location>
        <begin position="100"/>
        <end position="149"/>
    </location>
</feature>
<gene>
    <name evidence="2" type="ORF">DZF98_12885</name>
</gene>
<reference evidence="2 3" key="1">
    <citation type="submission" date="2018-08" db="EMBL/GenBank/DDBJ databases">
        <title>Genome Sequence of Clavibacter michiganensis Subspecies type strains, and the Atypical Peach-Colored Strains Isolated from Tomato.</title>
        <authorList>
            <person name="Osdaghi E."/>
            <person name="Portier P."/>
            <person name="Briand M."/>
            <person name="Jacques M.-A."/>
        </authorList>
    </citation>
    <scope>NUCLEOTIDE SEQUENCE [LARGE SCALE GENOMIC DNA]</scope>
    <source>
        <strain evidence="2 3">CFBP 8216</strain>
    </source>
</reference>
<dbReference type="EMBL" id="QWEE01000285">
    <property type="protein sequence ID" value="RII89985.1"/>
    <property type="molecule type" value="Genomic_DNA"/>
</dbReference>
<evidence type="ECO:0000256" key="1">
    <source>
        <dbReference type="SAM" id="MobiDB-lite"/>
    </source>
</evidence>
<accession>A0ABX9N315</accession>
<evidence type="ECO:0000313" key="3">
    <source>
        <dbReference type="Proteomes" id="UP000265355"/>
    </source>
</evidence>
<protein>
    <submittedName>
        <fullName evidence="2">DUF1801 domain-containing protein</fullName>
    </submittedName>
</protein>
<keyword evidence="3" id="KW-1185">Reference proteome</keyword>
<evidence type="ECO:0000313" key="2">
    <source>
        <dbReference type="EMBL" id="RII89985.1"/>
    </source>
</evidence>
<comment type="caution">
    <text evidence="2">The sequence shown here is derived from an EMBL/GenBank/DDBJ whole genome shotgun (WGS) entry which is preliminary data.</text>
</comment>
<feature type="region of interest" description="Disordered" evidence="1">
    <location>
        <begin position="63"/>
        <end position="83"/>
    </location>
</feature>
<name>A0ABX9N315_9MICO</name>
<sequence length="149" mass="15534">MAGPSTRPTGASVPELLDAVVPAVRRADGPRLAPLFRDVTGADAVMWGPSIVGYVTCGCVSPSDPRRTGQWPRTGFSPRKRWSSIQRSCRVQEPCAVTQRWSEASSCSSADAVRSPDATRRQPPGIRARGGAGRAPLGGMADGGSATTG</sequence>